<evidence type="ECO:0000256" key="5">
    <source>
        <dbReference type="ARBA" id="ARBA00022695"/>
    </source>
</evidence>
<comment type="function">
    <text evidence="7">Catalyzes the formation of 4-diphosphocytidyl-2-C-methyl-D-erythritol from CTP and 2-C-methyl-D-erythritol 4-phosphate (MEP).</text>
</comment>
<gene>
    <name evidence="7 8" type="primary">ispD</name>
    <name evidence="8" type="ORF">DRJ04_00620</name>
</gene>
<sequence length="229" mass="25809">MRVEAVIVGAGKGTRFGNNQPKQFCPIAGKPILDWTLHRFEVCPLVDAIILVVPEGMKEETKKRLSLSRYRKLKKVTEGGEERTDSVYQGLICVDEDTQVVLIHDGVRPLVSLSLINSVIRQTEIYEAVVPGVPVKETVKEKDGQGLVIKTLPRNRVYLIQTPQGFKYQLIKEAHQMARSLNWKTSDDAGLLEKLGKKVKIIPGEESNIKITTFFDFKLAEILLKEEKI</sequence>
<name>A0A662DIJ4_UNCAE</name>
<dbReference type="InterPro" id="IPR050088">
    <property type="entry name" value="IspD/TarI_cytidylyltransf_bact"/>
</dbReference>
<protein>
    <recommendedName>
        <fullName evidence="7">2-C-methyl-D-erythritol 4-phosphate cytidylyltransferase</fullName>
        <ecNumber evidence="7">2.7.7.60</ecNumber>
    </recommendedName>
    <alternativeName>
        <fullName evidence="7">4-diphosphocytidyl-2C-methyl-D-erythritol synthase</fullName>
    </alternativeName>
    <alternativeName>
        <fullName evidence="7">MEP cytidylyltransferase</fullName>
        <shortName evidence="7">MCT</shortName>
    </alternativeName>
</protein>
<dbReference type="Proteomes" id="UP000280417">
    <property type="component" value="Unassembled WGS sequence"/>
</dbReference>
<dbReference type="AlphaFoldDB" id="A0A662DIJ4"/>
<evidence type="ECO:0000256" key="2">
    <source>
        <dbReference type="ARBA" id="ARBA00004787"/>
    </source>
</evidence>
<keyword evidence="6 7" id="KW-0414">Isoprene biosynthesis</keyword>
<dbReference type="FunFam" id="3.90.550.10:FF:000003">
    <property type="entry name" value="2-C-methyl-D-erythritol 4-phosphate cytidylyltransferase"/>
    <property type="match status" value="1"/>
</dbReference>
<evidence type="ECO:0000256" key="7">
    <source>
        <dbReference type="HAMAP-Rule" id="MF_00108"/>
    </source>
</evidence>
<dbReference type="CDD" id="cd02516">
    <property type="entry name" value="CDP-ME_synthetase"/>
    <property type="match status" value="1"/>
</dbReference>
<dbReference type="GO" id="GO:0019288">
    <property type="term" value="P:isopentenyl diphosphate biosynthetic process, methylerythritol 4-phosphate pathway"/>
    <property type="evidence" value="ECO:0007669"/>
    <property type="project" value="UniProtKB-UniRule"/>
</dbReference>
<dbReference type="PROSITE" id="PS01295">
    <property type="entry name" value="ISPD"/>
    <property type="match status" value="1"/>
</dbReference>
<dbReference type="GO" id="GO:0050518">
    <property type="term" value="F:2-C-methyl-D-erythritol 4-phosphate cytidylyltransferase activity"/>
    <property type="evidence" value="ECO:0007669"/>
    <property type="project" value="UniProtKB-UniRule"/>
</dbReference>
<proteinExistence type="inferred from homology"/>
<evidence type="ECO:0000313" key="9">
    <source>
        <dbReference type="Proteomes" id="UP000280417"/>
    </source>
</evidence>
<evidence type="ECO:0000256" key="6">
    <source>
        <dbReference type="ARBA" id="ARBA00023229"/>
    </source>
</evidence>
<dbReference type="UniPathway" id="UPA00056">
    <property type="reaction ID" value="UER00093"/>
</dbReference>
<comment type="pathway">
    <text evidence="2 7">Isoprenoid biosynthesis; isopentenyl diphosphate biosynthesis via DXP pathway; isopentenyl diphosphate from 1-deoxy-D-xylulose 5-phosphate: step 2/6.</text>
</comment>
<feature type="site" description="Transition state stabilizer" evidence="7">
    <location>
        <position position="22"/>
    </location>
</feature>
<dbReference type="InterPro" id="IPR034683">
    <property type="entry name" value="IspD/TarI"/>
</dbReference>
<evidence type="ECO:0000256" key="3">
    <source>
        <dbReference type="ARBA" id="ARBA00009789"/>
    </source>
</evidence>
<dbReference type="PANTHER" id="PTHR32125:SF4">
    <property type="entry name" value="2-C-METHYL-D-ERYTHRITOL 4-PHOSPHATE CYTIDYLYLTRANSFERASE, CHLOROPLASTIC"/>
    <property type="match status" value="1"/>
</dbReference>
<dbReference type="Gene3D" id="3.90.550.10">
    <property type="entry name" value="Spore Coat Polysaccharide Biosynthesis Protein SpsA, Chain A"/>
    <property type="match status" value="1"/>
</dbReference>
<dbReference type="NCBIfam" id="TIGR00453">
    <property type="entry name" value="ispD"/>
    <property type="match status" value="1"/>
</dbReference>
<organism evidence="8 9">
    <name type="scientific">Aerophobetes bacterium</name>
    <dbReference type="NCBI Taxonomy" id="2030807"/>
    <lineage>
        <taxon>Bacteria</taxon>
        <taxon>Candidatus Aerophobota</taxon>
    </lineage>
</organism>
<reference evidence="8 9" key="1">
    <citation type="submission" date="2018-06" db="EMBL/GenBank/DDBJ databases">
        <title>Extensive metabolic versatility and redundancy in microbially diverse, dynamic hydrothermal sediments.</title>
        <authorList>
            <person name="Dombrowski N."/>
            <person name="Teske A."/>
            <person name="Baker B.J."/>
        </authorList>
    </citation>
    <scope>NUCLEOTIDE SEQUENCE [LARGE SCALE GENOMIC DNA]</scope>
    <source>
        <strain evidence="8">B3_G15</strain>
    </source>
</reference>
<feature type="site" description="Positions MEP for the nucleophilic attack" evidence="7">
    <location>
        <position position="210"/>
    </location>
</feature>
<comment type="similarity">
    <text evidence="3 7">Belongs to the IspD/TarI cytidylyltransferase family. IspD subfamily.</text>
</comment>
<dbReference type="EMBL" id="QMQA01000008">
    <property type="protein sequence ID" value="RLE15335.1"/>
    <property type="molecule type" value="Genomic_DNA"/>
</dbReference>
<dbReference type="PANTHER" id="PTHR32125">
    <property type="entry name" value="2-C-METHYL-D-ERYTHRITOL 4-PHOSPHATE CYTIDYLYLTRANSFERASE, CHLOROPLASTIC"/>
    <property type="match status" value="1"/>
</dbReference>
<comment type="caution">
    <text evidence="8">The sequence shown here is derived from an EMBL/GenBank/DDBJ whole genome shotgun (WGS) entry which is preliminary data.</text>
</comment>
<feature type="site" description="Positions MEP for the nucleophilic attack" evidence="7">
    <location>
        <position position="154"/>
    </location>
</feature>
<dbReference type="SUPFAM" id="SSF53448">
    <property type="entry name" value="Nucleotide-diphospho-sugar transferases"/>
    <property type="match status" value="1"/>
</dbReference>
<comment type="catalytic activity">
    <reaction evidence="1 7">
        <text>2-C-methyl-D-erythritol 4-phosphate + CTP + H(+) = 4-CDP-2-C-methyl-D-erythritol + diphosphate</text>
        <dbReference type="Rhea" id="RHEA:13429"/>
        <dbReference type="ChEBI" id="CHEBI:15378"/>
        <dbReference type="ChEBI" id="CHEBI:33019"/>
        <dbReference type="ChEBI" id="CHEBI:37563"/>
        <dbReference type="ChEBI" id="CHEBI:57823"/>
        <dbReference type="ChEBI" id="CHEBI:58262"/>
        <dbReference type="EC" id="2.7.7.60"/>
    </reaction>
</comment>
<dbReference type="InterPro" id="IPR001228">
    <property type="entry name" value="IspD"/>
</dbReference>
<dbReference type="InterPro" id="IPR029044">
    <property type="entry name" value="Nucleotide-diphossugar_trans"/>
</dbReference>
<accession>A0A662DIJ4</accession>
<feature type="site" description="Transition state stabilizer" evidence="7">
    <location>
        <position position="15"/>
    </location>
</feature>
<keyword evidence="5 7" id="KW-0548">Nucleotidyltransferase</keyword>
<keyword evidence="4 7" id="KW-0808">Transferase</keyword>
<evidence type="ECO:0000256" key="4">
    <source>
        <dbReference type="ARBA" id="ARBA00022679"/>
    </source>
</evidence>
<evidence type="ECO:0000256" key="1">
    <source>
        <dbReference type="ARBA" id="ARBA00001282"/>
    </source>
</evidence>
<evidence type="ECO:0000313" key="8">
    <source>
        <dbReference type="EMBL" id="RLE15335.1"/>
    </source>
</evidence>
<dbReference type="HAMAP" id="MF_00108">
    <property type="entry name" value="IspD"/>
    <property type="match status" value="1"/>
</dbReference>
<dbReference type="EC" id="2.7.7.60" evidence="7"/>
<dbReference type="Pfam" id="PF01128">
    <property type="entry name" value="IspD"/>
    <property type="match status" value="1"/>
</dbReference>
<dbReference type="InterPro" id="IPR018294">
    <property type="entry name" value="ISPD_synthase_CS"/>
</dbReference>